<dbReference type="RefSeq" id="WP_087929316.1">
    <property type="nucleotide sequence ID" value="NZ_CP021744.1"/>
</dbReference>
<gene>
    <name evidence="2" type="primary">acpP</name>
    <name evidence="2" type="ORF">SMD11_5955</name>
</gene>
<dbReference type="Gene3D" id="1.10.1200.10">
    <property type="entry name" value="ACP-like"/>
    <property type="match status" value="1"/>
</dbReference>
<protein>
    <submittedName>
        <fullName evidence="2">Polyketide-8 synthase acyl carrier protein 2</fullName>
    </submittedName>
</protein>
<dbReference type="InterPro" id="IPR036736">
    <property type="entry name" value="ACP-like_sf"/>
</dbReference>
<dbReference type="Pfam" id="PF00550">
    <property type="entry name" value="PP-binding"/>
    <property type="match status" value="1"/>
</dbReference>
<accession>A0A1Z2LBD0</accession>
<dbReference type="SUPFAM" id="SSF47336">
    <property type="entry name" value="ACP-like"/>
    <property type="match status" value="1"/>
</dbReference>
<evidence type="ECO:0000259" key="1">
    <source>
        <dbReference type="PROSITE" id="PS50075"/>
    </source>
</evidence>
<dbReference type="Proteomes" id="UP000195755">
    <property type="component" value="Chromosome"/>
</dbReference>
<reference evidence="2 3" key="1">
    <citation type="submission" date="2017-06" db="EMBL/GenBank/DDBJ databases">
        <title>Streptomyces albireticuli Genome sequencing and assembly.</title>
        <authorList>
            <person name="Wang Y."/>
            <person name="Du B."/>
            <person name="Ding Y."/>
            <person name="Liu H."/>
            <person name="Hou Q."/>
            <person name="Liu K."/>
            <person name="Yao L."/>
            <person name="Wang C."/>
        </authorList>
    </citation>
    <scope>NUCLEOTIDE SEQUENCE [LARGE SCALE GENOMIC DNA]</scope>
    <source>
        <strain evidence="2 3">MDJK11</strain>
    </source>
</reference>
<evidence type="ECO:0000313" key="3">
    <source>
        <dbReference type="Proteomes" id="UP000195755"/>
    </source>
</evidence>
<dbReference type="EMBL" id="CP021744">
    <property type="protein sequence ID" value="ARZ71531.1"/>
    <property type="molecule type" value="Genomic_DNA"/>
</dbReference>
<feature type="domain" description="Carrier" evidence="1">
    <location>
        <begin position="9"/>
        <end position="84"/>
    </location>
</feature>
<dbReference type="AlphaFoldDB" id="A0A1Z2LBD0"/>
<dbReference type="KEGG" id="salj:SMD11_5955"/>
<organism evidence="2 3">
    <name type="scientific">Streptomyces albireticuli</name>
    <dbReference type="NCBI Taxonomy" id="1940"/>
    <lineage>
        <taxon>Bacteria</taxon>
        <taxon>Bacillati</taxon>
        <taxon>Actinomycetota</taxon>
        <taxon>Actinomycetes</taxon>
        <taxon>Kitasatosporales</taxon>
        <taxon>Streptomycetaceae</taxon>
        <taxon>Streptomyces</taxon>
    </lineage>
</organism>
<dbReference type="InterPro" id="IPR009081">
    <property type="entry name" value="PP-bd_ACP"/>
</dbReference>
<dbReference type="OrthoDB" id="5523836at2"/>
<sequence>MSVQPQSPVLDVEELRTVVAGALELPVEEVTDDARFKEDLDVDSLISLEIAVRVEERFGIRIDDAELAGLGSFRRVSELVRDRVAGRSAA</sequence>
<evidence type="ECO:0000313" key="2">
    <source>
        <dbReference type="EMBL" id="ARZ71531.1"/>
    </source>
</evidence>
<dbReference type="PROSITE" id="PS50075">
    <property type="entry name" value="CARRIER"/>
    <property type="match status" value="1"/>
</dbReference>
<name>A0A1Z2LBD0_9ACTN</name>
<proteinExistence type="predicted"/>